<dbReference type="GO" id="GO:0006974">
    <property type="term" value="P:DNA damage response"/>
    <property type="evidence" value="ECO:0007669"/>
    <property type="project" value="UniProtKB-KW"/>
</dbReference>
<dbReference type="AlphaFoldDB" id="A0A0F4Z975"/>
<keyword evidence="11" id="KW-1185">Reference proteome</keyword>
<evidence type="ECO:0000256" key="6">
    <source>
        <dbReference type="ARBA" id="ARBA00023015"/>
    </source>
</evidence>
<evidence type="ECO:0000256" key="9">
    <source>
        <dbReference type="ARBA" id="ARBA00048940"/>
    </source>
</evidence>
<comment type="catalytic activity">
    <reaction evidence="9">
        <text>L-lysyl-[histone] + acetyl-CoA = N(6)-acetyl-L-lysyl-[histone] + CoA + H(+)</text>
        <dbReference type="Rhea" id="RHEA:21992"/>
        <dbReference type="Rhea" id="RHEA-COMP:9845"/>
        <dbReference type="Rhea" id="RHEA-COMP:11338"/>
        <dbReference type="ChEBI" id="CHEBI:15378"/>
        <dbReference type="ChEBI" id="CHEBI:29969"/>
        <dbReference type="ChEBI" id="CHEBI:57287"/>
        <dbReference type="ChEBI" id="CHEBI:57288"/>
        <dbReference type="ChEBI" id="CHEBI:61930"/>
        <dbReference type="EC" id="2.3.1.48"/>
    </reaction>
    <physiologicalReaction direction="left-to-right" evidence="9">
        <dbReference type="Rhea" id="RHEA:21993"/>
    </physiologicalReaction>
</comment>
<dbReference type="Pfam" id="PF08214">
    <property type="entry name" value="HAT_KAT11"/>
    <property type="match status" value="1"/>
</dbReference>
<accession>A0A0F4Z975</accession>
<organism evidence="10 11">
    <name type="scientific">Thielaviopsis punctulata</name>
    <dbReference type="NCBI Taxonomy" id="72032"/>
    <lineage>
        <taxon>Eukaryota</taxon>
        <taxon>Fungi</taxon>
        <taxon>Dikarya</taxon>
        <taxon>Ascomycota</taxon>
        <taxon>Pezizomycotina</taxon>
        <taxon>Sordariomycetes</taxon>
        <taxon>Hypocreomycetidae</taxon>
        <taxon>Microascales</taxon>
        <taxon>Ceratocystidaceae</taxon>
        <taxon>Thielaviopsis</taxon>
    </lineage>
</organism>
<evidence type="ECO:0000313" key="10">
    <source>
        <dbReference type="EMBL" id="KKA26910.1"/>
    </source>
</evidence>
<evidence type="ECO:0000313" key="11">
    <source>
        <dbReference type="Proteomes" id="UP000033483"/>
    </source>
</evidence>
<dbReference type="EC" id="2.3.1.48" evidence="2"/>
<dbReference type="SMART" id="SM01250">
    <property type="entry name" value="KAT11"/>
    <property type="match status" value="1"/>
</dbReference>
<dbReference type="PROSITE" id="PS51728">
    <property type="entry name" value="RTT109_HAT"/>
    <property type="match status" value="1"/>
</dbReference>
<dbReference type="InterPro" id="IPR016849">
    <property type="entry name" value="Rtt109"/>
</dbReference>
<protein>
    <recommendedName>
        <fullName evidence="2">histone acetyltransferase</fullName>
        <ecNumber evidence="2">2.3.1.48</ecNumber>
    </recommendedName>
</protein>
<keyword evidence="7" id="KW-0804">Transcription</keyword>
<keyword evidence="8" id="KW-0539">Nucleus</keyword>
<evidence type="ECO:0000256" key="3">
    <source>
        <dbReference type="ARBA" id="ARBA00022679"/>
    </source>
</evidence>
<reference evidence="10 11" key="1">
    <citation type="submission" date="2015-03" db="EMBL/GenBank/DDBJ databases">
        <authorList>
            <person name="Radwan O."/>
            <person name="Al-Naeli F.A."/>
            <person name="Rendon G.A."/>
            <person name="Fields C."/>
        </authorList>
    </citation>
    <scope>NUCLEOTIDE SEQUENCE [LARGE SCALE GENOMIC DNA]</scope>
    <source>
        <strain evidence="10">CR-DP1</strain>
    </source>
</reference>
<dbReference type="InterPro" id="IPR051236">
    <property type="entry name" value="HAT_RTT109-like"/>
</dbReference>
<comment type="subcellular location">
    <subcellularLocation>
        <location evidence="1">Nucleus</location>
    </subcellularLocation>
</comment>
<keyword evidence="4" id="KW-0227">DNA damage</keyword>
<dbReference type="EMBL" id="LAEV01001948">
    <property type="protein sequence ID" value="KKA26910.1"/>
    <property type="molecule type" value="Genomic_DNA"/>
</dbReference>
<dbReference type="GO" id="GO:0005634">
    <property type="term" value="C:nucleus"/>
    <property type="evidence" value="ECO:0007669"/>
    <property type="project" value="UniProtKB-SubCell"/>
</dbReference>
<dbReference type="GO" id="GO:0032931">
    <property type="term" value="F:histone H3K56 acetyltransferase activity"/>
    <property type="evidence" value="ECO:0007669"/>
    <property type="project" value="TreeGrafter"/>
</dbReference>
<proteinExistence type="predicted"/>
<dbReference type="GO" id="GO:0006355">
    <property type="term" value="P:regulation of DNA-templated transcription"/>
    <property type="evidence" value="ECO:0007669"/>
    <property type="project" value="InterPro"/>
</dbReference>
<dbReference type="InterPro" id="IPR013178">
    <property type="entry name" value="Histone_AcTrfase_Rtt109/CBP"/>
</dbReference>
<keyword evidence="5" id="KW-0007">Acetylation</keyword>
<evidence type="ECO:0000256" key="8">
    <source>
        <dbReference type="ARBA" id="ARBA00023242"/>
    </source>
</evidence>
<dbReference type="PANTHER" id="PTHR31571">
    <property type="entry name" value="ALTERED INHERITANCE OF MITOCHONDRIA PROTEIN 6"/>
    <property type="match status" value="1"/>
</dbReference>
<sequence length="510" mass="57521">MDQESQITDHKASSRLLGKLSYVLPKGYKFGIYHISTPPTRKDPLYAPPPNQAPDKTFCETHFLAISINVPDKSNAPATVLVLALEIFIYTTSFSTTLFVSKADSTGYLHLLGLPKGSPSPIRTVTTAFIEFLVEERRRKDVQFVISLFARAQDQYLFPGSVENKGKHVLDDRSLVKWWCRVVNPIIETPPIGEMEPWKETKAYLVVPGLDRYEMRTLVPRTPKTLENWKFSHPLKQLSQFTSDAGAELPARCLIPSYPDDPKARFRDELDDEAAKSAQFKKNGLWKSVHNIDQFWDMMAYRQECSSGRMTGFLWVVFNTACNRKRDPALQSATPAKSKKISFNDSKKGLRMLVKHSNSKKRRKLTGVIVPREPHIKTHRKKSLLKKPVLTKFYAWPMSSRGEIIVDDADYKQIYELLLRLDFANLAIAQSSSARWISEVGGGKMWGAQVVGEAEEKTAENGKENGAANVLLVNNLSGLVKRKRQDSESKVEAPVVNVLSAGSVRKKPKN</sequence>
<dbReference type="Proteomes" id="UP000033483">
    <property type="component" value="Unassembled WGS sequence"/>
</dbReference>
<name>A0A0F4Z975_9PEZI</name>
<keyword evidence="3" id="KW-0808">Transferase</keyword>
<evidence type="ECO:0000256" key="2">
    <source>
        <dbReference type="ARBA" id="ARBA00013184"/>
    </source>
</evidence>
<gene>
    <name evidence="10" type="ORF">TD95_002124</name>
</gene>
<dbReference type="PANTHER" id="PTHR31571:SF2">
    <property type="entry name" value="HISTONE ACETYLTRANSFERASE RTT109"/>
    <property type="match status" value="1"/>
</dbReference>
<evidence type="ECO:0000256" key="4">
    <source>
        <dbReference type="ARBA" id="ARBA00022763"/>
    </source>
</evidence>
<keyword evidence="6" id="KW-0805">Transcription regulation</keyword>
<evidence type="ECO:0000256" key="7">
    <source>
        <dbReference type="ARBA" id="ARBA00023163"/>
    </source>
</evidence>
<comment type="caution">
    <text evidence="10">The sequence shown here is derived from an EMBL/GenBank/DDBJ whole genome shotgun (WGS) entry which is preliminary data.</text>
</comment>
<evidence type="ECO:0000256" key="1">
    <source>
        <dbReference type="ARBA" id="ARBA00004123"/>
    </source>
</evidence>
<evidence type="ECO:0000256" key="5">
    <source>
        <dbReference type="ARBA" id="ARBA00022990"/>
    </source>
</evidence>
<dbReference type="OrthoDB" id="3361892at2759"/>